<organism evidence="15 16">
    <name type="scientific">Ranatra chinensis</name>
    <dbReference type="NCBI Taxonomy" id="642074"/>
    <lineage>
        <taxon>Eukaryota</taxon>
        <taxon>Metazoa</taxon>
        <taxon>Ecdysozoa</taxon>
        <taxon>Arthropoda</taxon>
        <taxon>Hexapoda</taxon>
        <taxon>Insecta</taxon>
        <taxon>Pterygota</taxon>
        <taxon>Neoptera</taxon>
        <taxon>Paraneoptera</taxon>
        <taxon>Hemiptera</taxon>
        <taxon>Heteroptera</taxon>
        <taxon>Panheteroptera</taxon>
        <taxon>Nepomorpha</taxon>
        <taxon>Nepidae</taxon>
        <taxon>Ranatrinae</taxon>
        <taxon>Ranatra</taxon>
    </lineage>
</organism>
<dbReference type="InterPro" id="IPR017907">
    <property type="entry name" value="Znf_RING_CS"/>
</dbReference>
<comment type="catalytic activity">
    <reaction evidence="1">
        <text>S-ubiquitinyl-[E2 ubiquitin-conjugating enzyme]-L-cysteine + [acceptor protein]-L-lysine = [E2 ubiquitin-conjugating enzyme]-L-cysteine + N(6)-ubiquitinyl-[acceptor protein]-L-lysine.</text>
        <dbReference type="EC" id="2.3.2.27"/>
    </reaction>
</comment>
<evidence type="ECO:0000256" key="4">
    <source>
        <dbReference type="ARBA" id="ARBA00022679"/>
    </source>
</evidence>
<evidence type="ECO:0000313" key="16">
    <source>
        <dbReference type="Proteomes" id="UP001558652"/>
    </source>
</evidence>
<dbReference type="InterPro" id="IPR018957">
    <property type="entry name" value="Znf_C3HC4_RING-type"/>
</dbReference>
<keyword evidence="8" id="KW-0833">Ubl conjugation pathway</keyword>
<dbReference type="SUPFAM" id="SSF57850">
    <property type="entry name" value="RING/U-box"/>
    <property type="match status" value="1"/>
</dbReference>
<evidence type="ECO:0000259" key="14">
    <source>
        <dbReference type="PROSITE" id="PS50089"/>
    </source>
</evidence>
<dbReference type="PROSITE" id="PS00518">
    <property type="entry name" value="ZF_RING_1"/>
    <property type="match status" value="1"/>
</dbReference>
<dbReference type="SMART" id="SM00184">
    <property type="entry name" value="RING"/>
    <property type="match status" value="1"/>
</dbReference>
<dbReference type="Proteomes" id="UP001558652">
    <property type="component" value="Unassembled WGS sequence"/>
</dbReference>
<keyword evidence="12" id="KW-0175">Coiled coil</keyword>
<evidence type="ECO:0000256" key="12">
    <source>
        <dbReference type="SAM" id="Coils"/>
    </source>
</evidence>
<evidence type="ECO:0000256" key="8">
    <source>
        <dbReference type="ARBA" id="ARBA00022786"/>
    </source>
</evidence>
<evidence type="ECO:0000256" key="5">
    <source>
        <dbReference type="ARBA" id="ARBA00022723"/>
    </source>
</evidence>
<dbReference type="InterPro" id="IPR051657">
    <property type="entry name" value="RNF168/RNF169_E3_ubiq-ligase"/>
</dbReference>
<evidence type="ECO:0000256" key="2">
    <source>
        <dbReference type="ARBA" id="ARBA00004123"/>
    </source>
</evidence>
<keyword evidence="16" id="KW-1185">Reference proteome</keyword>
<dbReference type="GO" id="GO:0008270">
    <property type="term" value="F:zinc ion binding"/>
    <property type="evidence" value="ECO:0007669"/>
    <property type="project" value="UniProtKB-KW"/>
</dbReference>
<comment type="subcellular location">
    <subcellularLocation>
        <location evidence="2">Nucleus</location>
    </subcellularLocation>
</comment>
<dbReference type="GO" id="GO:0005634">
    <property type="term" value="C:nucleus"/>
    <property type="evidence" value="ECO:0007669"/>
    <property type="project" value="UniProtKB-SubCell"/>
</dbReference>
<evidence type="ECO:0000256" key="6">
    <source>
        <dbReference type="ARBA" id="ARBA00022763"/>
    </source>
</evidence>
<evidence type="ECO:0000256" key="13">
    <source>
        <dbReference type="SAM" id="MobiDB-lite"/>
    </source>
</evidence>
<dbReference type="Pfam" id="PF00097">
    <property type="entry name" value="zf-C3HC4"/>
    <property type="match status" value="1"/>
</dbReference>
<comment type="caution">
    <text evidence="15">The sequence shown here is derived from an EMBL/GenBank/DDBJ whole genome shotgun (WGS) entry which is preliminary data.</text>
</comment>
<feature type="compositionally biased region" description="Polar residues" evidence="13">
    <location>
        <begin position="290"/>
        <end position="308"/>
    </location>
</feature>
<dbReference type="Gene3D" id="3.30.40.10">
    <property type="entry name" value="Zinc/RING finger domain, C3HC4 (zinc finger)"/>
    <property type="match status" value="1"/>
</dbReference>
<keyword evidence="7 11" id="KW-0863">Zinc-finger</keyword>
<evidence type="ECO:0000313" key="15">
    <source>
        <dbReference type="EMBL" id="KAL1132385.1"/>
    </source>
</evidence>
<feature type="region of interest" description="Disordered" evidence="13">
    <location>
        <begin position="285"/>
        <end position="308"/>
    </location>
</feature>
<dbReference type="InterPro" id="IPR001841">
    <property type="entry name" value="Znf_RING"/>
</dbReference>
<accession>A0ABD0YMI0</accession>
<proteinExistence type="predicted"/>
<feature type="coiled-coil region" evidence="12">
    <location>
        <begin position="125"/>
        <end position="179"/>
    </location>
</feature>
<keyword evidence="4" id="KW-0808">Transferase</keyword>
<reference evidence="15 16" key="1">
    <citation type="submission" date="2024-07" db="EMBL/GenBank/DDBJ databases">
        <title>Chromosome-level genome assembly of the water stick insect Ranatra chinensis (Heteroptera: Nepidae).</title>
        <authorList>
            <person name="Liu X."/>
        </authorList>
    </citation>
    <scope>NUCLEOTIDE SEQUENCE [LARGE SCALE GENOMIC DNA]</scope>
    <source>
        <strain evidence="15">Cailab_2021Rc</strain>
        <tissue evidence="15">Muscle</tissue>
    </source>
</reference>
<feature type="domain" description="RING-type" evidence="14">
    <location>
        <begin position="21"/>
        <end position="60"/>
    </location>
</feature>
<protein>
    <recommendedName>
        <fullName evidence="3">RING-type E3 ubiquitin transferase</fullName>
        <ecNumber evidence="3">2.3.2.27</ecNumber>
    </recommendedName>
</protein>
<dbReference type="PROSITE" id="PS50089">
    <property type="entry name" value="ZF_RING_2"/>
    <property type="match status" value="1"/>
</dbReference>
<dbReference type="GO" id="GO:0061630">
    <property type="term" value="F:ubiquitin protein ligase activity"/>
    <property type="evidence" value="ECO:0007669"/>
    <property type="project" value="UniProtKB-EC"/>
</dbReference>
<keyword evidence="5" id="KW-0479">Metal-binding</keyword>
<dbReference type="PANTHER" id="PTHR23328">
    <property type="entry name" value="RING-TYPE DOMAIN-CONTAINING PROTEIN"/>
    <property type="match status" value="1"/>
</dbReference>
<dbReference type="AlphaFoldDB" id="A0ABD0YMI0"/>
<keyword evidence="9" id="KW-0862">Zinc</keyword>
<dbReference type="PANTHER" id="PTHR23328:SF0">
    <property type="entry name" value="RING-TYPE DOMAIN-CONTAINING PROTEIN"/>
    <property type="match status" value="1"/>
</dbReference>
<evidence type="ECO:0000256" key="9">
    <source>
        <dbReference type="ARBA" id="ARBA00022833"/>
    </source>
</evidence>
<dbReference type="CDD" id="cd22249">
    <property type="entry name" value="UDM1_RNF168_RNF169-like"/>
    <property type="match status" value="1"/>
</dbReference>
<sequence>MATGVNCSRPAKKLSFEDVLCPICRTIFIEPVSLPCKHVVCKQCLEKTVESNALTCPICRTRIGSFLRLSRSSGKLVDHRLWEDVKQQFPKEVSMKQKGEEDGIADKFLEIQSTPKLLAKRGSIRQEFEEMLKKLKMEEEKSRLAEEIASKKLAEQLMNEELVEENNRKRRQQEIAQSDMIFIRNLILSEKITNKYNIFPVDEGPSCSDGRDSIAAELRHFTPICIMPKTPPKILPDGKIQETKLLKPINMTVNTDDDSCPSPQRSLHKSSLQIYSNNFVRTKGEDEASTVDNDQNFSRNSLQNGNLDDTLESYSNVRNFLPEIKSQELIQSRIEQERQDFALALKLQTEWNMNLPKKHQHNYMLRSTQKYKKKKLTSDS</sequence>
<evidence type="ECO:0000256" key="3">
    <source>
        <dbReference type="ARBA" id="ARBA00012483"/>
    </source>
</evidence>
<evidence type="ECO:0000256" key="10">
    <source>
        <dbReference type="ARBA" id="ARBA00023242"/>
    </source>
</evidence>
<dbReference type="EMBL" id="JBFDAA010000005">
    <property type="protein sequence ID" value="KAL1132385.1"/>
    <property type="molecule type" value="Genomic_DNA"/>
</dbReference>
<dbReference type="EC" id="2.3.2.27" evidence="3"/>
<gene>
    <name evidence="15" type="ORF">AAG570_010340</name>
</gene>
<name>A0ABD0YMI0_9HEMI</name>
<evidence type="ECO:0000256" key="7">
    <source>
        <dbReference type="ARBA" id="ARBA00022771"/>
    </source>
</evidence>
<evidence type="ECO:0000256" key="1">
    <source>
        <dbReference type="ARBA" id="ARBA00000900"/>
    </source>
</evidence>
<dbReference type="InterPro" id="IPR013083">
    <property type="entry name" value="Znf_RING/FYVE/PHD"/>
</dbReference>
<keyword evidence="10" id="KW-0539">Nucleus</keyword>
<keyword evidence="6" id="KW-0227">DNA damage</keyword>
<dbReference type="GO" id="GO:0006974">
    <property type="term" value="P:DNA damage response"/>
    <property type="evidence" value="ECO:0007669"/>
    <property type="project" value="UniProtKB-KW"/>
</dbReference>
<evidence type="ECO:0000256" key="11">
    <source>
        <dbReference type="PROSITE-ProRule" id="PRU00175"/>
    </source>
</evidence>